<keyword evidence="2" id="KW-1185">Reference proteome</keyword>
<dbReference type="Proteomes" id="UP000292003">
    <property type="component" value="Unassembled WGS sequence"/>
</dbReference>
<dbReference type="RefSeq" id="WP_130477481.1">
    <property type="nucleotide sequence ID" value="NZ_SFCC01000011.1"/>
</dbReference>
<protein>
    <submittedName>
        <fullName evidence="1">Uncharacterized protein</fullName>
    </submittedName>
</protein>
<dbReference type="Pfam" id="PF22014">
    <property type="entry name" value="DUF6932"/>
    <property type="match status" value="1"/>
</dbReference>
<sequence>MPLPHWTADRVLPPGIHPADLADIYERLVCDAPHQNEREILFSALNAYLGMVARVIPAGRAWIDGGLVLHTDEMPIGLDVVLLPEDWGSLKKLSGRDREALYGLLTQRGAIIGQPAMYLDHVQPVGGLLDGYLCHPGDEEVWEEAWASVRGPYGPIDGLVKGFVEVRW</sequence>
<comment type="caution">
    <text evidence="1">The sequence shown here is derived from an EMBL/GenBank/DDBJ whole genome shotgun (WGS) entry which is preliminary data.</text>
</comment>
<proteinExistence type="predicted"/>
<gene>
    <name evidence="1" type="ORF">EWH70_22630</name>
</gene>
<dbReference type="EMBL" id="SFCC01000011">
    <property type="protein sequence ID" value="RZQ61749.1"/>
    <property type="molecule type" value="Genomic_DNA"/>
</dbReference>
<evidence type="ECO:0000313" key="2">
    <source>
        <dbReference type="Proteomes" id="UP000292003"/>
    </source>
</evidence>
<evidence type="ECO:0000313" key="1">
    <source>
        <dbReference type="EMBL" id="RZQ61749.1"/>
    </source>
</evidence>
<accession>A0A4Q7J419</accession>
<name>A0A4Q7J419_9PSEU</name>
<dbReference type="InterPro" id="IPR053860">
    <property type="entry name" value="DUF6932"/>
</dbReference>
<dbReference type="OrthoDB" id="7032846at2"/>
<dbReference type="AlphaFoldDB" id="A0A4Q7J419"/>
<reference evidence="1 2" key="1">
    <citation type="submission" date="2019-02" db="EMBL/GenBank/DDBJ databases">
        <title>Draft genome sequence of Amycolatopsis sp. 8-3EHSu isolated from roots of Suaeda maritima.</title>
        <authorList>
            <person name="Duangmal K."/>
            <person name="Chantavorakit T."/>
        </authorList>
    </citation>
    <scope>NUCLEOTIDE SEQUENCE [LARGE SCALE GENOMIC DNA]</scope>
    <source>
        <strain evidence="1 2">8-3EHSu</strain>
    </source>
</reference>
<organism evidence="1 2">
    <name type="scientific">Amycolatopsis suaedae</name>
    <dbReference type="NCBI Taxonomy" id="2510978"/>
    <lineage>
        <taxon>Bacteria</taxon>
        <taxon>Bacillati</taxon>
        <taxon>Actinomycetota</taxon>
        <taxon>Actinomycetes</taxon>
        <taxon>Pseudonocardiales</taxon>
        <taxon>Pseudonocardiaceae</taxon>
        <taxon>Amycolatopsis</taxon>
    </lineage>
</organism>